<dbReference type="HAMAP" id="MF_01082">
    <property type="entry name" value="TruD"/>
    <property type="match status" value="1"/>
</dbReference>
<dbReference type="Gene3D" id="3.30.2350.20">
    <property type="entry name" value="TruD, catalytic domain"/>
    <property type="match status" value="1"/>
</dbReference>
<evidence type="ECO:0000256" key="2">
    <source>
        <dbReference type="ARBA" id="ARBA00022694"/>
    </source>
</evidence>
<dbReference type="Pfam" id="PF01142">
    <property type="entry name" value="TruD"/>
    <property type="match status" value="2"/>
</dbReference>
<keyword evidence="2" id="KW-0819">tRNA processing</keyword>
<dbReference type="Gene3D" id="3.30.2340.10">
    <property type="entry name" value="TruD, insertion domain"/>
    <property type="match status" value="1"/>
</dbReference>
<dbReference type="InterPro" id="IPR011760">
    <property type="entry name" value="PsdUridine_synth_TruD_insert"/>
</dbReference>
<dbReference type="InterPro" id="IPR042214">
    <property type="entry name" value="TruD_catalytic"/>
</dbReference>
<dbReference type="GO" id="GO:0003723">
    <property type="term" value="F:RNA binding"/>
    <property type="evidence" value="ECO:0007669"/>
    <property type="project" value="InterPro"/>
</dbReference>
<feature type="domain" description="TRUD" evidence="4">
    <location>
        <begin position="150"/>
        <end position="327"/>
    </location>
</feature>
<dbReference type="InterPro" id="IPR001656">
    <property type="entry name" value="PsdUridine_synth_TruD"/>
</dbReference>
<dbReference type="GO" id="GO:0005829">
    <property type="term" value="C:cytosol"/>
    <property type="evidence" value="ECO:0007669"/>
    <property type="project" value="TreeGrafter"/>
</dbReference>
<dbReference type="NCBIfam" id="NF002154">
    <property type="entry name" value="PRK00984.1-3"/>
    <property type="match status" value="1"/>
</dbReference>
<reference evidence="5" key="1">
    <citation type="submission" date="2016-10" db="EMBL/GenBank/DDBJ databases">
        <authorList>
            <person name="de Groot N.N."/>
        </authorList>
    </citation>
    <scope>NUCLEOTIDE SEQUENCE</scope>
</reference>
<organism evidence="5">
    <name type="scientific">hydrothermal vent metagenome</name>
    <dbReference type="NCBI Taxonomy" id="652676"/>
    <lineage>
        <taxon>unclassified sequences</taxon>
        <taxon>metagenomes</taxon>
        <taxon>ecological metagenomes</taxon>
    </lineage>
</organism>
<dbReference type="GO" id="GO:0001522">
    <property type="term" value="P:pseudouridine synthesis"/>
    <property type="evidence" value="ECO:0007669"/>
    <property type="project" value="InterPro"/>
</dbReference>
<dbReference type="CDD" id="cd02575">
    <property type="entry name" value="PseudoU_synth_EcTruD"/>
    <property type="match status" value="1"/>
</dbReference>
<keyword evidence="5" id="KW-0456">Lyase</keyword>
<comment type="similarity">
    <text evidence="1">Belongs to the pseudouridine synthase TruD family.</text>
</comment>
<dbReference type="InterPro" id="IPR050170">
    <property type="entry name" value="TruD_pseudoU_synthase"/>
</dbReference>
<dbReference type="PANTHER" id="PTHR47811:SF1">
    <property type="entry name" value="TRNA PSEUDOURIDINE SYNTHASE D"/>
    <property type="match status" value="1"/>
</dbReference>
<name>A0A1W1CBU7_9ZZZZ</name>
<dbReference type="NCBIfam" id="TIGR00094">
    <property type="entry name" value="tRNA_TruD_broad"/>
    <property type="match status" value="1"/>
</dbReference>
<dbReference type="EMBL" id="FPHC01000067">
    <property type="protein sequence ID" value="SFV63229.1"/>
    <property type="molecule type" value="Genomic_DNA"/>
</dbReference>
<dbReference type="InterPro" id="IPR043165">
    <property type="entry name" value="TruD_insert_sf"/>
</dbReference>
<dbReference type="PROSITE" id="PS50984">
    <property type="entry name" value="TRUD"/>
    <property type="match status" value="1"/>
</dbReference>
<protein>
    <submittedName>
        <fullName evidence="5">tRNA pseudouridine 13 synthase</fullName>
        <ecNumber evidence="5">4.2.1.-</ecNumber>
    </submittedName>
</protein>
<dbReference type="PANTHER" id="PTHR47811">
    <property type="entry name" value="TRNA PSEUDOURIDINE SYNTHASE D"/>
    <property type="match status" value="1"/>
</dbReference>
<proteinExistence type="inferred from homology"/>
<dbReference type="InterPro" id="IPR020103">
    <property type="entry name" value="PsdUridine_synth_cat_dom_sf"/>
</dbReference>
<dbReference type="AlphaFoldDB" id="A0A1W1CBU7"/>
<evidence type="ECO:0000256" key="1">
    <source>
        <dbReference type="ARBA" id="ARBA00007953"/>
    </source>
</evidence>
<gene>
    <name evidence="5" type="ORF">MNB_SV-6-584</name>
</gene>
<dbReference type="GO" id="GO:0009982">
    <property type="term" value="F:pseudouridine synthase activity"/>
    <property type="evidence" value="ECO:0007669"/>
    <property type="project" value="InterPro"/>
</dbReference>
<dbReference type="EC" id="4.2.1.-" evidence="5"/>
<dbReference type="GO" id="GO:0008033">
    <property type="term" value="P:tRNA processing"/>
    <property type="evidence" value="ECO:0007669"/>
    <property type="project" value="UniProtKB-KW"/>
</dbReference>
<evidence type="ECO:0000313" key="5">
    <source>
        <dbReference type="EMBL" id="SFV63229.1"/>
    </source>
</evidence>
<keyword evidence="3" id="KW-0413">Isomerase</keyword>
<sequence length="354" mass="40903">MKLLYPINSTNEFVFNPSPRDFIVEEIPLYEFSGEGEHLILKVRKKELTTWEMLDIISGYIGIRRRDIGYAGLKDKHAMTIQSISVPLKYRDALENFGHDKIKIIDMTQHNNKIRIGHLKGNRFRIRLKKVLGTQRDKLDSMLEWIKSNGVPNYFGEQRFGTDGNNWADGKRLIEGSLKIRDRKTREFLISSYQSYLFNNWLSKRVEISLLLENFSEDEAERYLGLDAGKLQGTKSQDMFFKILDGDLMMHYPYGRVFYVEDIESEAGRFATKDIAPTGLLAGKKVKRAEGVAGEIESNYDEKISESGARRYAWIQVTDIEKKYIEERAHYELSFVLPKGSYATNVLNVLRGGK</sequence>
<dbReference type="GO" id="GO:0016829">
    <property type="term" value="F:lyase activity"/>
    <property type="evidence" value="ECO:0007669"/>
    <property type="project" value="UniProtKB-KW"/>
</dbReference>
<accession>A0A1W1CBU7</accession>
<evidence type="ECO:0000256" key="3">
    <source>
        <dbReference type="ARBA" id="ARBA00023235"/>
    </source>
</evidence>
<evidence type="ECO:0000259" key="4">
    <source>
        <dbReference type="PROSITE" id="PS50984"/>
    </source>
</evidence>
<dbReference type="SUPFAM" id="SSF55120">
    <property type="entry name" value="Pseudouridine synthase"/>
    <property type="match status" value="1"/>
</dbReference>